<evidence type="ECO:0000313" key="4">
    <source>
        <dbReference type="Proteomes" id="UP000586722"/>
    </source>
</evidence>
<dbReference type="EMBL" id="JAABLQ010000001">
    <property type="protein sequence ID" value="NBN77607.1"/>
    <property type="molecule type" value="Genomic_DNA"/>
</dbReference>
<dbReference type="InterPro" id="IPR055259">
    <property type="entry name" value="YkvP/CgeB_Glyco_trans-like"/>
</dbReference>
<feature type="domain" description="Glucuronosyltransferase GumK N-terminal" evidence="2">
    <location>
        <begin position="10"/>
        <end position="181"/>
    </location>
</feature>
<accession>A0A7X5J882</accession>
<evidence type="ECO:0000259" key="2">
    <source>
        <dbReference type="Pfam" id="PF22059"/>
    </source>
</evidence>
<dbReference type="AlphaFoldDB" id="A0A7X5J882"/>
<evidence type="ECO:0000313" key="3">
    <source>
        <dbReference type="EMBL" id="NBN77607.1"/>
    </source>
</evidence>
<dbReference type="Pfam" id="PF13524">
    <property type="entry name" value="Glyco_trans_1_2"/>
    <property type="match status" value="1"/>
</dbReference>
<organism evidence="3 4">
    <name type="scientific">Pannonibacter tanglangensis</name>
    <dbReference type="NCBI Taxonomy" id="2750084"/>
    <lineage>
        <taxon>Bacteria</taxon>
        <taxon>Pseudomonadati</taxon>
        <taxon>Pseudomonadota</taxon>
        <taxon>Alphaproteobacteria</taxon>
        <taxon>Hyphomicrobiales</taxon>
        <taxon>Stappiaceae</taxon>
        <taxon>Pannonibacter</taxon>
    </lineage>
</organism>
<sequence length="401" mass="43730">MAGGSQFISVLSAHVFAPQIRKTSVHFISRELAALGHQVRFISVGFSWLRALRNCPRYAAITRAQKNRFAPIAPRLEAGAYIAPVHAFSNRNPLLDRIGSLLFPLYAGRLPAFARNAILQSDVVMLESGTPLAFFDAVRALRPQARTLYLCRDHLQSVGASPHLQGIERRIIGAFDSVCVPSRRLAEQLPPGGRVSVIPQAVEPSAFRAARQSPYPPGTLNAISVGDMLLDRPVLADLARSAPEVTFHVFGTRWDRPAPANLKVHGEIGFEELAGFIRHADFGIAAYAASDNESYLAESSLKLLQYAHCGLPVILPDSIPVARGNEVTYPRSGRFEGRALVDRCIAMKRSGTLRFDIADWRDNAIDTLATLGLTSHPALLADEDEAAYLADDAAQPQRQAV</sequence>
<dbReference type="Gene3D" id="3.40.50.2000">
    <property type="entry name" value="Glycogen Phosphorylase B"/>
    <property type="match status" value="1"/>
</dbReference>
<dbReference type="Pfam" id="PF22059">
    <property type="entry name" value="GumK_N"/>
    <property type="match status" value="1"/>
</dbReference>
<name>A0A7X5J882_9HYPH</name>
<dbReference type="InterPro" id="IPR054299">
    <property type="entry name" value="GumK_N"/>
</dbReference>
<proteinExistence type="predicted"/>
<dbReference type="Proteomes" id="UP000586722">
    <property type="component" value="Unassembled WGS sequence"/>
</dbReference>
<reference evidence="4" key="1">
    <citation type="submission" date="2020-01" db="EMBL/GenBank/DDBJ databases">
        <authorList>
            <person name="Fang Y."/>
            <person name="Sun R."/>
            <person name="Nie L."/>
            <person name="He J."/>
            <person name="Hao L."/>
            <person name="Wang L."/>
            <person name="Su S."/>
            <person name="Lv E."/>
            <person name="Zhang Z."/>
            <person name="Xie R."/>
            <person name="Liu H."/>
        </authorList>
    </citation>
    <scope>NUCLEOTIDE SEQUENCE [LARGE SCALE GENOMIC DNA]</scope>
    <source>
        <strain evidence="4">XCT-53</strain>
    </source>
</reference>
<dbReference type="RefSeq" id="WP_161708000.1">
    <property type="nucleotide sequence ID" value="NZ_JAABLQ010000001.1"/>
</dbReference>
<protein>
    <submittedName>
        <fullName evidence="3">Polysaccharide biosynthesis protein GumK</fullName>
    </submittedName>
</protein>
<dbReference type="Gene3D" id="3.40.50.11010">
    <property type="match status" value="1"/>
</dbReference>
<comment type="caution">
    <text evidence="3">The sequence shown here is derived from an EMBL/GenBank/DDBJ whole genome shotgun (WGS) entry which is preliminary data.</text>
</comment>
<evidence type="ECO:0000259" key="1">
    <source>
        <dbReference type="Pfam" id="PF13524"/>
    </source>
</evidence>
<keyword evidence="4" id="KW-1185">Reference proteome</keyword>
<feature type="domain" description="Spore protein YkvP/CgeB glycosyl transferase-like" evidence="1">
    <location>
        <begin position="235"/>
        <end position="317"/>
    </location>
</feature>
<gene>
    <name evidence="3" type="ORF">GWI72_04920</name>
</gene>
<dbReference type="SUPFAM" id="SSF53756">
    <property type="entry name" value="UDP-Glycosyltransferase/glycogen phosphorylase"/>
    <property type="match status" value="1"/>
</dbReference>